<dbReference type="Proteomes" id="UP001066276">
    <property type="component" value="Chromosome 6"/>
</dbReference>
<gene>
    <name evidence="2" type="ORF">NDU88_009846</name>
</gene>
<feature type="region of interest" description="Disordered" evidence="1">
    <location>
        <begin position="19"/>
        <end position="45"/>
    </location>
</feature>
<feature type="compositionally biased region" description="Basic and acidic residues" evidence="1">
    <location>
        <begin position="23"/>
        <end position="45"/>
    </location>
</feature>
<dbReference type="AlphaFoldDB" id="A0AAV7QYI2"/>
<proteinExistence type="predicted"/>
<protein>
    <submittedName>
        <fullName evidence="2">Uncharacterized protein</fullName>
    </submittedName>
</protein>
<comment type="caution">
    <text evidence="2">The sequence shown here is derived from an EMBL/GenBank/DDBJ whole genome shotgun (WGS) entry which is preliminary data.</text>
</comment>
<dbReference type="EMBL" id="JANPWB010000010">
    <property type="protein sequence ID" value="KAJ1143538.1"/>
    <property type="molecule type" value="Genomic_DNA"/>
</dbReference>
<accession>A0AAV7QYI2</accession>
<organism evidence="2 3">
    <name type="scientific">Pleurodeles waltl</name>
    <name type="common">Iberian ribbed newt</name>
    <dbReference type="NCBI Taxonomy" id="8319"/>
    <lineage>
        <taxon>Eukaryota</taxon>
        <taxon>Metazoa</taxon>
        <taxon>Chordata</taxon>
        <taxon>Craniata</taxon>
        <taxon>Vertebrata</taxon>
        <taxon>Euteleostomi</taxon>
        <taxon>Amphibia</taxon>
        <taxon>Batrachia</taxon>
        <taxon>Caudata</taxon>
        <taxon>Salamandroidea</taxon>
        <taxon>Salamandridae</taxon>
        <taxon>Pleurodelinae</taxon>
        <taxon>Pleurodeles</taxon>
    </lineage>
</organism>
<reference evidence="2" key="1">
    <citation type="journal article" date="2022" name="bioRxiv">
        <title>Sequencing and chromosome-scale assembly of the giantPleurodeles waltlgenome.</title>
        <authorList>
            <person name="Brown T."/>
            <person name="Elewa A."/>
            <person name="Iarovenko S."/>
            <person name="Subramanian E."/>
            <person name="Araus A.J."/>
            <person name="Petzold A."/>
            <person name="Susuki M."/>
            <person name="Suzuki K.-i.T."/>
            <person name="Hayashi T."/>
            <person name="Toyoda A."/>
            <person name="Oliveira C."/>
            <person name="Osipova E."/>
            <person name="Leigh N.D."/>
            <person name="Simon A."/>
            <person name="Yun M.H."/>
        </authorList>
    </citation>
    <scope>NUCLEOTIDE SEQUENCE</scope>
    <source>
        <strain evidence="2">20211129_DDA</strain>
        <tissue evidence="2">Liver</tissue>
    </source>
</reference>
<evidence type="ECO:0000313" key="2">
    <source>
        <dbReference type="EMBL" id="KAJ1143538.1"/>
    </source>
</evidence>
<evidence type="ECO:0000256" key="1">
    <source>
        <dbReference type="SAM" id="MobiDB-lite"/>
    </source>
</evidence>
<sequence>MGPGEHRALEVSAIDKWGLHTSRGPDQETSRVHQGERAWHTRAEDPRATCGRKPFLGANPKHRGYRAFLSLSLLVEVVWTRGGLI</sequence>
<evidence type="ECO:0000313" key="3">
    <source>
        <dbReference type="Proteomes" id="UP001066276"/>
    </source>
</evidence>
<name>A0AAV7QYI2_PLEWA</name>
<keyword evidence="3" id="KW-1185">Reference proteome</keyword>